<dbReference type="AlphaFoldDB" id="A0A183BAK7"/>
<protein>
    <submittedName>
        <fullName evidence="2">PAX transactivation activation domain-interacting protein</fullName>
    </submittedName>
</protein>
<feature type="compositionally biased region" description="Low complexity" evidence="1">
    <location>
        <begin position="203"/>
        <end position="213"/>
    </location>
</feature>
<feature type="compositionally biased region" description="Polar residues" evidence="1">
    <location>
        <begin position="238"/>
        <end position="261"/>
    </location>
</feature>
<evidence type="ECO:0000256" key="1">
    <source>
        <dbReference type="SAM" id="MobiDB-lite"/>
    </source>
</evidence>
<proteinExistence type="predicted"/>
<feature type="region of interest" description="Disordered" evidence="1">
    <location>
        <begin position="72"/>
        <end position="126"/>
    </location>
</feature>
<reference evidence="2" key="1">
    <citation type="submission" date="2016-06" db="UniProtKB">
        <authorList>
            <consortium name="WormBaseParasite"/>
        </authorList>
    </citation>
    <scope>IDENTIFICATION</scope>
</reference>
<feature type="compositionally biased region" description="Low complexity" evidence="1">
    <location>
        <begin position="19"/>
        <end position="39"/>
    </location>
</feature>
<dbReference type="WBParaSite" id="ECPE_0001628501-mRNA-1">
    <property type="protein sequence ID" value="ECPE_0001628501-mRNA-1"/>
    <property type="gene ID" value="ECPE_0001628501"/>
</dbReference>
<evidence type="ECO:0000313" key="2">
    <source>
        <dbReference type="WBParaSite" id="ECPE_0001628501-mRNA-1"/>
    </source>
</evidence>
<feature type="compositionally biased region" description="Polar residues" evidence="1">
    <location>
        <begin position="92"/>
        <end position="101"/>
    </location>
</feature>
<feature type="region of interest" description="Disordered" evidence="1">
    <location>
        <begin position="143"/>
        <end position="263"/>
    </location>
</feature>
<feature type="compositionally biased region" description="Gly residues" evidence="1">
    <location>
        <begin position="1"/>
        <end position="10"/>
    </location>
</feature>
<feature type="compositionally biased region" description="Polar residues" evidence="1">
    <location>
        <begin position="222"/>
        <end position="231"/>
    </location>
</feature>
<name>A0A183BAK7_9TREM</name>
<sequence>LPLSQTGGGAAVPVSAVPNTNTTSSNYSSSGGSATGASTRPSGPRANTDGHRLSELSCSDLQLRLIPCTSSPCPPPTQSQHSCNPLSAGHSGPNSVDQQPGSVYGSDSVATPQGPSFGLMSPQQAYNPNTPVAAQMVSPVGGMSMACQSNPNPNPHPQPSVQYPPYQPQPQHPHLHHTQQTYANATGPPMSPSPAGQAPFRPPSNANSPSAQPQPIPGTGLPSPSNSSSTGRVRGRQYSPQVNPAGAISQSGNTIQPQQRHASPHPVLAVQHCAANQSLCLIRDNFVPHDRCLCKRERLHIDFWARSHYHITT</sequence>
<feature type="region of interest" description="Disordered" evidence="1">
    <location>
        <begin position="1"/>
        <end position="54"/>
    </location>
</feature>
<accession>A0A183BAK7</accession>
<organism evidence="2">
    <name type="scientific">Echinostoma caproni</name>
    <dbReference type="NCBI Taxonomy" id="27848"/>
    <lineage>
        <taxon>Eukaryota</taxon>
        <taxon>Metazoa</taxon>
        <taxon>Spiralia</taxon>
        <taxon>Lophotrochozoa</taxon>
        <taxon>Platyhelminthes</taxon>
        <taxon>Trematoda</taxon>
        <taxon>Digenea</taxon>
        <taxon>Plagiorchiida</taxon>
        <taxon>Echinostomata</taxon>
        <taxon>Echinostomatoidea</taxon>
        <taxon>Echinostomatidae</taxon>
        <taxon>Echinostoma</taxon>
    </lineage>
</organism>